<dbReference type="PANTHER" id="PTHR22801">
    <property type="entry name" value="LITHOSTATHINE"/>
    <property type="match status" value="1"/>
</dbReference>
<dbReference type="InterPro" id="IPR016186">
    <property type="entry name" value="C-type_lectin-like/link_sf"/>
</dbReference>
<feature type="domain" description="WSC" evidence="3">
    <location>
        <begin position="691"/>
        <end position="793"/>
    </location>
</feature>
<dbReference type="AlphaFoldDB" id="A0A815DJM3"/>
<keyword evidence="1" id="KW-0472">Membrane</keyword>
<dbReference type="Proteomes" id="UP000663844">
    <property type="component" value="Unassembled WGS sequence"/>
</dbReference>
<evidence type="ECO:0000256" key="2">
    <source>
        <dbReference type="SAM" id="SignalP"/>
    </source>
</evidence>
<dbReference type="Proteomes" id="UP000663845">
    <property type="component" value="Unassembled WGS sequence"/>
</dbReference>
<accession>A0A815DJM3</accession>
<gene>
    <name evidence="4" type="ORF">JYZ213_LOCUS32116</name>
    <name evidence="5" type="ORF">OXD698_LOCUS15591</name>
</gene>
<dbReference type="Pfam" id="PF00059">
    <property type="entry name" value="Lectin_C"/>
    <property type="match status" value="1"/>
</dbReference>
<evidence type="ECO:0000256" key="1">
    <source>
        <dbReference type="SAM" id="Phobius"/>
    </source>
</evidence>
<feature type="domain" description="WSC" evidence="3">
    <location>
        <begin position="576"/>
        <end position="672"/>
    </location>
</feature>
<dbReference type="InterPro" id="IPR050801">
    <property type="entry name" value="Ca-Dep_Lectins_ImmuneDev"/>
</dbReference>
<dbReference type="InterPro" id="IPR001304">
    <property type="entry name" value="C-type_lectin-like"/>
</dbReference>
<feature type="chain" id="PRO_5036227232" description="WSC domain-containing protein" evidence="2">
    <location>
        <begin position="22"/>
        <end position="1215"/>
    </location>
</feature>
<dbReference type="PANTHER" id="PTHR22801:SF63">
    <property type="entry name" value="C-TYPE LECTIN DOMAIN-CONTAINING PROTEIN"/>
    <property type="match status" value="1"/>
</dbReference>
<sequence>MLHSRVLSALVIVLLVHSVYGSYHYIGCYQEAFYDSYFESSYMEPTLCFSLCETPIIYIQDSICRCSWSGLMDYSRRGDSHCSIHCPKPGYRKVTTNHTCGGSESYSAYAEDQFYTKHAHLLDYRIRLRSCEFWNSSTDMNILQVKIDRLSEKLALNTLERCAAACYDQNKTTKSIAFNSDSSQCSCIIQQEFGVNFSRTLNLTILSNNTCDHYCDNTFGDSDMEHRFKCGSKNDTRIWTVYDLTDTCPSHSVYVKELNECMSSIVNIMHSCPSSSKQYFYNGKITWNAFLKIIDKLNLTKSTVRISFYNDDIVDPKWKCLAEYSDNNNTGLSSYSFRSIYTLSNSCLSSHGYSSYEVLLSSAHLCITSLQSDDSLSIYTSRLSSYETSINHWLPDCPKNWFDLNKYCYRISDTSKTIQEAKYSCITAAQSELNEEYDDIIESIDDDEYGARDTYDMTIEENDKINNFTRELHRGEIVQYSSQWQGRLGFFLLDTNISSNSLTNKNIQLVKSNINITRSTINEFQMANVDNSTGKNDSCLVFTRSVIDNSILTSTSVGECSKSRHVLCAMKPIRGSNSLIGCFQKPLTLDLPAIISNHLTYKLCSSICQRLKTKLAILQMNRCYCLNHGTTWLNETTRNNANYEKVHCGNPCPGNKHEQCGDKNLIVVYNVTRPISSYTSYLDESDKQYPNFSYDSCVYLPSVNPSTMYQFNFKSISDIHPRRCLEICDKYHQHYALLNGNKCVCTNNLPKRRKPSDVFTSQDFRCTRECPANYFYTCGSISNSSLYSVYTMNLHCSSGFILESDKKRCVYKDISTNVHEFSDAQSHCKSIGGMLAKVNDILEIQDVLHSSLFSLSNISIDSSSSLLNEKTHFWIDRVSNLKNTSQIQNRSIRRCTKPSKSIDPHCVVLRLERISIQGAIGYELCITESDECTSESAIPVCVDKHLEPDAAVVVPIKDGSSSAISVSTSVDYTCGDDIHYHLIDEYCYKLDFHETTWDKAKTICEHDNATLFIPEKSTTNEMIRELFSRRRIYSSSSLAHLGILYDNQKKTTIHYNRKDGNTSEKLSDFSFSYLCRENAISWASGVDAKKKKMKSQQISCGYVDFRSKYGPISCIGATCKQLATVICQKLPTQKTQIIQVKRSYNDEPTDDELDDQKSNGSIGRNFAPVFFILGVAFALILLAFINVLYKQYQKRKTNNDSVYFAVSTANEFDLN</sequence>
<dbReference type="Pfam" id="PF01822">
    <property type="entry name" value="WSC"/>
    <property type="match status" value="2"/>
</dbReference>
<reference evidence="4" key="1">
    <citation type="submission" date="2021-02" db="EMBL/GenBank/DDBJ databases">
        <authorList>
            <person name="Nowell W R."/>
        </authorList>
    </citation>
    <scope>NUCLEOTIDE SEQUENCE</scope>
</reference>
<dbReference type="SUPFAM" id="SSF56436">
    <property type="entry name" value="C-type lectin-like"/>
    <property type="match status" value="3"/>
</dbReference>
<keyword evidence="1" id="KW-1133">Transmembrane helix</keyword>
<feature type="transmembrane region" description="Helical" evidence="1">
    <location>
        <begin position="1166"/>
        <end position="1189"/>
    </location>
</feature>
<dbReference type="InterPro" id="IPR016187">
    <property type="entry name" value="CTDL_fold"/>
</dbReference>
<evidence type="ECO:0000313" key="5">
    <source>
        <dbReference type="EMBL" id="CAF3753438.1"/>
    </source>
</evidence>
<keyword evidence="2" id="KW-0732">Signal</keyword>
<keyword evidence="1" id="KW-0812">Transmembrane</keyword>
<dbReference type="Gene3D" id="3.10.100.10">
    <property type="entry name" value="Mannose-Binding Protein A, subunit A"/>
    <property type="match status" value="2"/>
</dbReference>
<name>A0A815DJM3_9BILA</name>
<evidence type="ECO:0000313" key="6">
    <source>
        <dbReference type="Proteomes" id="UP000663845"/>
    </source>
</evidence>
<proteinExistence type="predicted"/>
<feature type="signal peptide" evidence="2">
    <location>
        <begin position="1"/>
        <end position="21"/>
    </location>
</feature>
<dbReference type="EMBL" id="CAJNOG010000562">
    <property type="protein sequence ID" value="CAF1297341.1"/>
    <property type="molecule type" value="Genomic_DNA"/>
</dbReference>
<dbReference type="PROSITE" id="PS51212">
    <property type="entry name" value="WSC"/>
    <property type="match status" value="2"/>
</dbReference>
<protein>
    <recommendedName>
        <fullName evidence="3">WSC domain-containing protein</fullName>
    </recommendedName>
</protein>
<dbReference type="InterPro" id="IPR002889">
    <property type="entry name" value="WSC_carb-bd"/>
</dbReference>
<comment type="caution">
    <text evidence="4">The sequence shown here is derived from an EMBL/GenBank/DDBJ whole genome shotgun (WGS) entry which is preliminary data.</text>
</comment>
<evidence type="ECO:0000259" key="3">
    <source>
        <dbReference type="PROSITE" id="PS51212"/>
    </source>
</evidence>
<evidence type="ECO:0000313" key="4">
    <source>
        <dbReference type="EMBL" id="CAF1297341.1"/>
    </source>
</evidence>
<dbReference type="EMBL" id="CAJOAZ010001033">
    <property type="protein sequence ID" value="CAF3753438.1"/>
    <property type="molecule type" value="Genomic_DNA"/>
</dbReference>
<organism evidence="4 6">
    <name type="scientific">Adineta steineri</name>
    <dbReference type="NCBI Taxonomy" id="433720"/>
    <lineage>
        <taxon>Eukaryota</taxon>
        <taxon>Metazoa</taxon>
        <taxon>Spiralia</taxon>
        <taxon>Gnathifera</taxon>
        <taxon>Rotifera</taxon>
        <taxon>Eurotatoria</taxon>
        <taxon>Bdelloidea</taxon>
        <taxon>Adinetida</taxon>
        <taxon>Adinetidae</taxon>
        <taxon>Adineta</taxon>
    </lineage>
</organism>